<feature type="domain" description="Cytosol aminopeptidase" evidence="9">
    <location>
        <begin position="330"/>
        <end position="337"/>
    </location>
</feature>
<dbReference type="Gene3D" id="3.40.630.10">
    <property type="entry name" value="Zn peptidases"/>
    <property type="match status" value="1"/>
</dbReference>
<dbReference type="RefSeq" id="WP_091647328.1">
    <property type="nucleotide sequence ID" value="NZ_FNHQ01000001.1"/>
</dbReference>
<proteinExistence type="inferred from homology"/>
<comment type="similarity">
    <text evidence="3 8">Belongs to the peptidase M17 family.</text>
</comment>
<evidence type="ECO:0000256" key="2">
    <source>
        <dbReference type="ARBA" id="ARBA00000967"/>
    </source>
</evidence>
<dbReference type="InterPro" id="IPR008283">
    <property type="entry name" value="Peptidase_M17_N"/>
</dbReference>
<dbReference type="PRINTS" id="PR00481">
    <property type="entry name" value="LAMNOPPTDASE"/>
</dbReference>
<gene>
    <name evidence="8" type="primary">pepA</name>
    <name evidence="10" type="ORF">SAMN05660299_00163</name>
</gene>
<dbReference type="InterPro" id="IPR043472">
    <property type="entry name" value="Macro_dom-like"/>
</dbReference>
<evidence type="ECO:0000256" key="5">
    <source>
        <dbReference type="ARBA" id="ARBA00022670"/>
    </source>
</evidence>
<dbReference type="InterPro" id="IPR011356">
    <property type="entry name" value="Leucine_aapep/pepB"/>
</dbReference>
<feature type="binding site" evidence="8">
    <location>
        <position position="255"/>
    </location>
    <ligand>
        <name>Mn(2+)</name>
        <dbReference type="ChEBI" id="CHEBI:29035"/>
        <label>1</label>
    </ligand>
</feature>
<dbReference type="PROSITE" id="PS00631">
    <property type="entry name" value="CYTOSOL_AP"/>
    <property type="match status" value="1"/>
</dbReference>
<evidence type="ECO:0000256" key="4">
    <source>
        <dbReference type="ARBA" id="ARBA00022438"/>
    </source>
</evidence>
<feature type="binding site" evidence="8">
    <location>
        <position position="250"/>
    </location>
    <ligand>
        <name>Mn(2+)</name>
        <dbReference type="ChEBI" id="CHEBI:29035"/>
        <label>2</label>
    </ligand>
</feature>
<evidence type="ECO:0000256" key="7">
    <source>
        <dbReference type="ARBA" id="ARBA00049972"/>
    </source>
</evidence>
<dbReference type="Pfam" id="PF00883">
    <property type="entry name" value="Peptidase_M17"/>
    <property type="match status" value="1"/>
</dbReference>
<comment type="catalytic activity">
    <reaction evidence="1 8">
        <text>Release of an N-terminal amino acid, Xaa-|-Yaa-, in which Xaa is preferably Leu, but may be other amino acids including Pro although not Arg or Lys, and Yaa may be Pro. Amino acid amides and methyl esters are also readily hydrolyzed, but rates on arylamides are exceedingly low.</text>
        <dbReference type="EC" id="3.4.11.1"/>
    </reaction>
</comment>
<protein>
    <recommendedName>
        <fullName evidence="8">Probable cytosol aminopeptidase</fullName>
        <ecNumber evidence="8">3.4.11.1</ecNumber>
    </recommendedName>
    <alternativeName>
        <fullName evidence="8">Leucine aminopeptidase</fullName>
        <shortName evidence="8">LAP</shortName>
        <ecNumber evidence="8">3.4.11.10</ecNumber>
    </alternativeName>
    <alternativeName>
        <fullName evidence="8">Leucyl aminopeptidase</fullName>
    </alternativeName>
</protein>
<organism evidence="10 11">
    <name type="scientific">Megasphaera paucivorans</name>
    <dbReference type="NCBI Taxonomy" id="349095"/>
    <lineage>
        <taxon>Bacteria</taxon>
        <taxon>Bacillati</taxon>
        <taxon>Bacillota</taxon>
        <taxon>Negativicutes</taxon>
        <taxon>Veillonellales</taxon>
        <taxon>Veillonellaceae</taxon>
        <taxon>Megasphaera</taxon>
    </lineage>
</organism>
<dbReference type="NCBIfam" id="NF002073">
    <property type="entry name" value="PRK00913.1-2"/>
    <property type="match status" value="1"/>
</dbReference>
<keyword evidence="8" id="KW-0464">Manganese</keyword>
<comment type="function">
    <text evidence="7 8">Presumably involved in the processing and regular turnover of intracellular proteins. Catalyzes the removal of unsubstituted N-terminal amino acids from various peptides.</text>
</comment>
<feature type="binding site" evidence="8">
    <location>
        <position position="334"/>
    </location>
    <ligand>
        <name>Mn(2+)</name>
        <dbReference type="ChEBI" id="CHEBI:29035"/>
        <label>2</label>
    </ligand>
</feature>
<dbReference type="CDD" id="cd00433">
    <property type="entry name" value="Peptidase_M17"/>
    <property type="match status" value="1"/>
</dbReference>
<dbReference type="InterPro" id="IPR000819">
    <property type="entry name" value="Peptidase_M17_C"/>
</dbReference>
<evidence type="ECO:0000256" key="6">
    <source>
        <dbReference type="ARBA" id="ARBA00022801"/>
    </source>
</evidence>
<dbReference type="Gene3D" id="3.40.220.10">
    <property type="entry name" value="Leucine Aminopeptidase, subunit E, domain 1"/>
    <property type="match status" value="1"/>
</dbReference>
<dbReference type="EC" id="3.4.11.10" evidence="8"/>
<accession>A0A1G9Q9Y0</accession>
<dbReference type="GO" id="GO:0070006">
    <property type="term" value="F:metalloaminopeptidase activity"/>
    <property type="evidence" value="ECO:0007669"/>
    <property type="project" value="InterPro"/>
</dbReference>
<feature type="active site" evidence="8">
    <location>
        <position position="336"/>
    </location>
</feature>
<comment type="cofactor">
    <cofactor evidence="8">
        <name>Mn(2+)</name>
        <dbReference type="ChEBI" id="CHEBI:29035"/>
    </cofactor>
    <text evidence="8">Binds 2 manganese ions per subunit.</text>
</comment>
<dbReference type="SUPFAM" id="SSF52949">
    <property type="entry name" value="Macro domain-like"/>
    <property type="match status" value="1"/>
</dbReference>
<dbReference type="Proteomes" id="UP000199309">
    <property type="component" value="Unassembled WGS sequence"/>
</dbReference>
<keyword evidence="8" id="KW-0479">Metal-binding</keyword>
<dbReference type="Pfam" id="PF02789">
    <property type="entry name" value="Peptidase_M17_N"/>
    <property type="match status" value="1"/>
</dbReference>
<dbReference type="GO" id="GO:0005737">
    <property type="term" value="C:cytoplasm"/>
    <property type="evidence" value="ECO:0007669"/>
    <property type="project" value="UniProtKB-SubCell"/>
</dbReference>
<evidence type="ECO:0000259" key="9">
    <source>
        <dbReference type="PROSITE" id="PS00631"/>
    </source>
</evidence>
<feature type="binding site" evidence="8">
    <location>
        <position position="255"/>
    </location>
    <ligand>
        <name>Mn(2+)</name>
        <dbReference type="ChEBI" id="CHEBI:29035"/>
        <label>2</label>
    </ligand>
</feature>
<dbReference type="PANTHER" id="PTHR11963">
    <property type="entry name" value="LEUCINE AMINOPEPTIDASE-RELATED"/>
    <property type="match status" value="1"/>
</dbReference>
<dbReference type="OrthoDB" id="9809354at2"/>
<dbReference type="EMBL" id="FNHQ01000001">
    <property type="protein sequence ID" value="SDM07816.1"/>
    <property type="molecule type" value="Genomic_DNA"/>
</dbReference>
<comment type="subcellular location">
    <subcellularLocation>
        <location evidence="8">Cytoplasm</location>
    </subcellularLocation>
</comment>
<evidence type="ECO:0000313" key="10">
    <source>
        <dbReference type="EMBL" id="SDM07816.1"/>
    </source>
</evidence>
<dbReference type="GO" id="GO:0006508">
    <property type="term" value="P:proteolysis"/>
    <property type="evidence" value="ECO:0007669"/>
    <property type="project" value="UniProtKB-KW"/>
</dbReference>
<dbReference type="STRING" id="349095.SAMN05660299_00163"/>
<feature type="binding site" evidence="8">
    <location>
        <position position="334"/>
    </location>
    <ligand>
        <name>Mn(2+)</name>
        <dbReference type="ChEBI" id="CHEBI:29035"/>
        <label>1</label>
    </ligand>
</feature>
<feature type="binding site" evidence="8">
    <location>
        <position position="332"/>
    </location>
    <ligand>
        <name>Mn(2+)</name>
        <dbReference type="ChEBI" id="CHEBI:29035"/>
        <label>1</label>
    </ligand>
</feature>
<evidence type="ECO:0000256" key="1">
    <source>
        <dbReference type="ARBA" id="ARBA00000135"/>
    </source>
</evidence>
<dbReference type="SUPFAM" id="SSF53187">
    <property type="entry name" value="Zn-dependent exopeptidases"/>
    <property type="match status" value="1"/>
</dbReference>
<name>A0A1G9Q9Y0_9FIRM</name>
<comment type="catalytic activity">
    <reaction evidence="2 8">
        <text>Release of an N-terminal amino acid, preferentially leucine, but not glutamic or aspartic acids.</text>
        <dbReference type="EC" id="3.4.11.10"/>
    </reaction>
</comment>
<evidence type="ECO:0000313" key="11">
    <source>
        <dbReference type="Proteomes" id="UP000199309"/>
    </source>
</evidence>
<keyword evidence="8" id="KW-0963">Cytoplasm</keyword>
<dbReference type="GO" id="GO:0030145">
    <property type="term" value="F:manganese ion binding"/>
    <property type="evidence" value="ECO:0007669"/>
    <property type="project" value="UniProtKB-UniRule"/>
</dbReference>
<dbReference type="EC" id="3.4.11.1" evidence="8"/>
<reference evidence="10 11" key="1">
    <citation type="submission" date="2016-10" db="EMBL/GenBank/DDBJ databases">
        <authorList>
            <person name="de Groot N.N."/>
        </authorList>
    </citation>
    <scope>NUCLEOTIDE SEQUENCE [LARGE SCALE GENOMIC DNA]</scope>
    <source>
        <strain evidence="10 11">DSM 16981</strain>
    </source>
</reference>
<dbReference type="HAMAP" id="MF_00181">
    <property type="entry name" value="Cytosol_peptidase_M17"/>
    <property type="match status" value="1"/>
</dbReference>
<sequence>MITCNGSGSLDNVAVGVDNRMRVLTQIPKKDSEKLRIYVDRHPELLEYPSVSVFPLIDEEKVKNYILVGIGKKPYPYGQADDFRIARKIMAAAMAWGVSELAVLVDTLEADIPTLIDGLLFRNYEFNHYKKNTKSHLVPMVNLVTSTEDVKELNMMCYVYTAIYEGIKTARDLVNMPPNELTPRKFSDIAAALCKSENITVETLNKWQLEKLKMGGLLAVGKGSMNNPQMVTVTYTGNTESRDKLAVVGKGITYDSGGLSLKDHENLEFMKSDMAGAATALGVIRALMLLKYPVNVMAVMPMAENVPSGMSFHVDDIITMLSGKTVEIKNTDAEGRLVLADGVTYAQKLGATKVIDLATLTGACVTALGTVRSGVIGNDQQWINHIFEGAARMNERVWQLPADREYESLLHSEVADLKNTGGRNAGAITAGLFIKQFIRPGVAWAHIDIAGTAFCEQKDETGFFGATGVGIKTVLELLKGGQP</sequence>
<dbReference type="InterPro" id="IPR023042">
    <property type="entry name" value="Peptidase_M17_leu_NH2_pept"/>
</dbReference>
<dbReference type="PANTHER" id="PTHR11963:SF23">
    <property type="entry name" value="CYTOSOL AMINOPEPTIDASE"/>
    <property type="match status" value="1"/>
</dbReference>
<evidence type="ECO:0000256" key="3">
    <source>
        <dbReference type="ARBA" id="ARBA00009528"/>
    </source>
</evidence>
<keyword evidence="4 8" id="KW-0031">Aminopeptidase</keyword>
<keyword evidence="5 8" id="KW-0645">Protease</keyword>
<evidence type="ECO:0000256" key="8">
    <source>
        <dbReference type="HAMAP-Rule" id="MF_00181"/>
    </source>
</evidence>
<keyword evidence="6 8" id="KW-0378">Hydrolase</keyword>
<dbReference type="AlphaFoldDB" id="A0A1G9Q9Y0"/>
<feature type="binding site" evidence="8">
    <location>
        <position position="273"/>
    </location>
    <ligand>
        <name>Mn(2+)</name>
        <dbReference type="ChEBI" id="CHEBI:29035"/>
        <label>2</label>
    </ligand>
</feature>
<feature type="active site" evidence="8">
    <location>
        <position position="262"/>
    </location>
</feature>
<keyword evidence="11" id="KW-1185">Reference proteome</keyword>